<comment type="cofactor">
    <cofactor evidence="1 11 12">
        <name>FAD</name>
        <dbReference type="ChEBI" id="CHEBI:57692"/>
    </cofactor>
</comment>
<dbReference type="eggNOG" id="KOG1800">
    <property type="taxonomic scope" value="Eukaryota"/>
</dbReference>
<reference evidence="17" key="1">
    <citation type="submission" date="2011-05" db="EMBL/GenBank/DDBJ databases">
        <authorList>
            <person name="Richards S.R."/>
            <person name="Qu J."/>
            <person name="Jiang H."/>
            <person name="Jhangiani S.N."/>
            <person name="Agravi P."/>
            <person name="Goodspeed R."/>
            <person name="Gross S."/>
            <person name="Mandapat C."/>
            <person name="Jackson L."/>
            <person name="Mathew T."/>
            <person name="Pu L."/>
            <person name="Thornton R."/>
            <person name="Saada N."/>
            <person name="Wilczek-Boney K.B."/>
            <person name="Lee S."/>
            <person name="Kovar C."/>
            <person name="Wu Y."/>
            <person name="Scherer S.E."/>
            <person name="Worley K.C."/>
            <person name="Muzny D.M."/>
            <person name="Gibbs R."/>
        </authorList>
    </citation>
    <scope>NUCLEOTIDE SEQUENCE</scope>
    <source>
        <strain evidence="17">Brora</strain>
    </source>
</reference>
<dbReference type="EC" id="1.18.1.6" evidence="4 11"/>
<dbReference type="PANTHER" id="PTHR48467">
    <property type="entry name" value="GLUTAMATE SYNTHASE 1 [NADH], CHLOROPLASTIC-LIKE"/>
    <property type="match status" value="1"/>
</dbReference>
<feature type="transmembrane region" description="Helical" evidence="14">
    <location>
        <begin position="245"/>
        <end position="266"/>
    </location>
</feature>
<evidence type="ECO:0000256" key="1">
    <source>
        <dbReference type="ARBA" id="ARBA00001974"/>
    </source>
</evidence>
<dbReference type="PIRSF" id="PIRSF000362">
    <property type="entry name" value="FNR"/>
    <property type="match status" value="1"/>
</dbReference>
<name>T1IHX0_STRMM</name>
<feature type="binding site" evidence="13">
    <location>
        <position position="390"/>
    </location>
    <ligand>
        <name>NADP(+)</name>
        <dbReference type="ChEBI" id="CHEBI:58349"/>
    </ligand>
</feature>
<dbReference type="Gene3D" id="3.50.50.60">
    <property type="entry name" value="FAD/NAD(P)-binding domain"/>
    <property type="match status" value="1"/>
</dbReference>
<evidence type="ECO:0000259" key="15">
    <source>
        <dbReference type="Pfam" id="PF07992"/>
    </source>
</evidence>
<feature type="binding site" evidence="13">
    <location>
        <begin position="211"/>
        <end position="212"/>
    </location>
    <ligand>
        <name>NADP(+)</name>
        <dbReference type="ChEBI" id="CHEBI:58349"/>
    </ligand>
</feature>
<keyword evidence="14" id="KW-1133">Transmembrane helix</keyword>
<feature type="binding site" evidence="13">
    <location>
        <begin position="167"/>
        <end position="170"/>
    </location>
    <ligand>
        <name>NADP(+)</name>
        <dbReference type="ChEBI" id="CHEBI:58349"/>
    </ligand>
</feature>
<dbReference type="Proteomes" id="UP000014500">
    <property type="component" value="Unassembled WGS sequence"/>
</dbReference>
<dbReference type="PhylomeDB" id="T1IHX0"/>
<organism evidence="16 17">
    <name type="scientific">Strigamia maritima</name>
    <name type="common">European centipede</name>
    <name type="synonym">Geophilus maritimus</name>
    <dbReference type="NCBI Taxonomy" id="126957"/>
    <lineage>
        <taxon>Eukaryota</taxon>
        <taxon>Metazoa</taxon>
        <taxon>Ecdysozoa</taxon>
        <taxon>Arthropoda</taxon>
        <taxon>Myriapoda</taxon>
        <taxon>Chilopoda</taxon>
        <taxon>Pleurostigmophora</taxon>
        <taxon>Geophilomorpha</taxon>
        <taxon>Linotaeniidae</taxon>
        <taxon>Strigamia</taxon>
    </lineage>
</organism>
<dbReference type="AlphaFoldDB" id="T1IHX0"/>
<evidence type="ECO:0000313" key="16">
    <source>
        <dbReference type="EnsemblMetazoa" id="SMAR000448-PA"/>
    </source>
</evidence>
<reference evidence="16" key="2">
    <citation type="submission" date="2015-02" db="UniProtKB">
        <authorList>
            <consortium name="EnsemblMetazoa"/>
        </authorList>
    </citation>
    <scope>IDENTIFICATION</scope>
</reference>
<feature type="binding site" evidence="12">
    <location>
        <position position="33"/>
    </location>
    <ligand>
        <name>FAD</name>
        <dbReference type="ChEBI" id="CHEBI:57692"/>
    </ligand>
</feature>
<dbReference type="UniPathway" id="UPA00296"/>
<comment type="pathway">
    <text evidence="2">Steroid metabolism; cholesterol metabolism.</text>
</comment>
<feature type="binding site" evidence="12">
    <location>
        <position position="54"/>
    </location>
    <ligand>
        <name>FAD</name>
        <dbReference type="ChEBI" id="CHEBI:57692"/>
    </ligand>
</feature>
<keyword evidence="7 11" id="KW-0274">FAD</keyword>
<evidence type="ECO:0000256" key="4">
    <source>
        <dbReference type="ARBA" id="ARBA00013219"/>
    </source>
</evidence>
<proteinExistence type="inferred from homology"/>
<dbReference type="Gene3D" id="3.40.50.720">
    <property type="entry name" value="NAD(P)-binding Rossmann-like Domain"/>
    <property type="match status" value="1"/>
</dbReference>
<keyword evidence="11" id="KW-0496">Mitochondrion</keyword>
<dbReference type="SUPFAM" id="SSF51971">
    <property type="entry name" value="Nucleotide-binding domain"/>
    <property type="match status" value="1"/>
</dbReference>
<dbReference type="GO" id="GO:0016491">
    <property type="term" value="F:oxidoreductase activity"/>
    <property type="evidence" value="ECO:0007669"/>
    <property type="project" value="UniProtKB-KW"/>
</dbReference>
<dbReference type="InterPro" id="IPR021163">
    <property type="entry name" value="Ferredox_Rdtase_adrenod"/>
</dbReference>
<dbReference type="InterPro" id="IPR023753">
    <property type="entry name" value="FAD/NAD-binding_dom"/>
</dbReference>
<dbReference type="PRINTS" id="PR00419">
    <property type="entry name" value="ADXRDTASE"/>
</dbReference>
<dbReference type="GO" id="GO:0005739">
    <property type="term" value="C:mitochondrion"/>
    <property type="evidence" value="ECO:0007669"/>
    <property type="project" value="UniProtKB-SubCell"/>
</dbReference>
<evidence type="ECO:0000256" key="10">
    <source>
        <dbReference type="ARBA" id="ARBA00048933"/>
    </source>
</evidence>
<evidence type="ECO:0000256" key="8">
    <source>
        <dbReference type="ARBA" id="ARBA00022857"/>
    </source>
</evidence>
<dbReference type="HOGENOM" id="CLU_024722_3_1_1"/>
<keyword evidence="6 11" id="KW-0285">Flavoprotein</keyword>
<evidence type="ECO:0000256" key="11">
    <source>
        <dbReference type="PIRNR" id="PIRNR000362"/>
    </source>
</evidence>
<evidence type="ECO:0000256" key="7">
    <source>
        <dbReference type="ARBA" id="ARBA00022827"/>
    </source>
</evidence>
<keyword evidence="9 11" id="KW-0560">Oxidoreductase</keyword>
<dbReference type="InterPro" id="IPR055275">
    <property type="entry name" value="Ferredox_Rdtase"/>
</dbReference>
<keyword evidence="17" id="KW-1185">Reference proteome</keyword>
<dbReference type="GO" id="GO:0008203">
    <property type="term" value="P:cholesterol metabolic process"/>
    <property type="evidence" value="ECO:0007669"/>
    <property type="project" value="UniProtKB-UniPathway"/>
</dbReference>
<dbReference type="Pfam" id="PF07992">
    <property type="entry name" value="Pyr_redox_2"/>
    <property type="match status" value="1"/>
</dbReference>
<evidence type="ECO:0000256" key="12">
    <source>
        <dbReference type="PIRSR" id="PIRSR000362-1"/>
    </source>
</evidence>
<dbReference type="STRING" id="126957.T1IHX0"/>
<evidence type="ECO:0000256" key="3">
    <source>
        <dbReference type="ARBA" id="ARBA00008312"/>
    </source>
</evidence>
<feature type="binding site" evidence="12">
    <location>
        <position position="98"/>
    </location>
    <ligand>
        <name>FAD</name>
        <dbReference type="ChEBI" id="CHEBI:57692"/>
    </ligand>
</feature>
<dbReference type="EMBL" id="JH430028">
    <property type="status" value="NOT_ANNOTATED_CDS"/>
    <property type="molecule type" value="Genomic_DNA"/>
</dbReference>
<evidence type="ECO:0000256" key="2">
    <source>
        <dbReference type="ARBA" id="ARBA00004731"/>
    </source>
</evidence>
<accession>T1IHX0</accession>
<feature type="binding site" evidence="12">
    <location>
        <position position="383"/>
    </location>
    <ligand>
        <name>FAD</name>
        <dbReference type="ChEBI" id="CHEBI:57692"/>
    </ligand>
</feature>
<dbReference type="EnsemblMetazoa" id="SMAR000448-RA">
    <property type="protein sequence ID" value="SMAR000448-PA"/>
    <property type="gene ID" value="SMAR000448"/>
</dbReference>
<sequence>MFRQIHRCFTVIRQFSIAAEKHTRICVIGSGPAGWYTSRMLITLNEKVSIDMYEKLPVPFGLVRYGVAPDHPEVKNVEKEFTKHARHPRFRYIGNVNVGIDVSVADLQKAYHAVVFAYGSPSDRRLGIPGEEHVISTPAVVGWYNGDPEYRNLKFDLDCEEVAIIGQGNVALDISRLLLRNIDDLRKTDITERALEDLSKSRVKRVTCIGRRGPLQTAFTTAEVREMVELPGFDVVLRAEDIDPIVLLIPCDIFIFFFVVVVVLALQRPKKRLMQLLAETAAIAPTCDKQWCVEFLRSPLEVTKSGNMLSVKLGINKLEGKGAIAVPKATGQTEMRDFGMIIRSVGYSAEQIDSLVPIDIKGGKIPNTMGRVNGNPGLYCSGWIQGGPIGVLITTRNGCYDTAQIVNQDITEKVLPVNEKRPGFDLIERILKEKGIQIVSFDDWEKINAIEVSRGAKSYNNSYMIVSILIRKK</sequence>
<comment type="subcellular location">
    <subcellularLocation>
        <location evidence="11">Mitochondrion</location>
    </subcellularLocation>
</comment>
<evidence type="ECO:0000256" key="5">
    <source>
        <dbReference type="ARBA" id="ARBA00016287"/>
    </source>
</evidence>
<protein>
    <recommendedName>
        <fullName evidence="5 11">NADPH:adrenodoxin oxidoreductase, mitochondrial</fullName>
        <ecNumber evidence="4 11">1.18.1.6</ecNumber>
    </recommendedName>
</protein>
<feature type="binding site" evidence="12">
    <location>
        <position position="62"/>
    </location>
    <ligand>
        <name>FAD</name>
        <dbReference type="ChEBI" id="CHEBI:57692"/>
    </ligand>
</feature>
<keyword evidence="8 11" id="KW-0521">NADP</keyword>
<keyword evidence="14" id="KW-0812">Transmembrane</keyword>
<evidence type="ECO:0000256" key="6">
    <source>
        <dbReference type="ARBA" id="ARBA00022630"/>
    </source>
</evidence>
<dbReference type="InterPro" id="IPR036188">
    <property type="entry name" value="FAD/NAD-bd_sf"/>
</dbReference>
<evidence type="ECO:0000256" key="9">
    <source>
        <dbReference type="ARBA" id="ARBA00023002"/>
    </source>
</evidence>
<dbReference type="OMA" id="RFNFIGN"/>
<keyword evidence="14" id="KW-0472">Membrane</keyword>
<comment type="similarity">
    <text evidence="3 11">Belongs to the ferredoxin--NADP reductase type 1 family.</text>
</comment>
<dbReference type="PANTHER" id="PTHR48467:SF1">
    <property type="entry name" value="GLUTAMATE SYNTHASE 1 [NADH], CHLOROPLASTIC-LIKE"/>
    <property type="match status" value="1"/>
</dbReference>
<evidence type="ECO:0000256" key="13">
    <source>
        <dbReference type="PIRSR" id="PIRSR000362-2"/>
    </source>
</evidence>
<comment type="catalytic activity">
    <reaction evidence="10 11">
        <text>2 reduced [adrenodoxin] + NADP(+) + H(+) = 2 oxidized [adrenodoxin] + NADPH</text>
        <dbReference type="Rhea" id="RHEA:42312"/>
        <dbReference type="Rhea" id="RHEA-COMP:9998"/>
        <dbReference type="Rhea" id="RHEA-COMP:9999"/>
        <dbReference type="ChEBI" id="CHEBI:15378"/>
        <dbReference type="ChEBI" id="CHEBI:33737"/>
        <dbReference type="ChEBI" id="CHEBI:33738"/>
        <dbReference type="ChEBI" id="CHEBI:57783"/>
        <dbReference type="ChEBI" id="CHEBI:58349"/>
        <dbReference type="EC" id="1.18.1.6"/>
    </reaction>
</comment>
<evidence type="ECO:0000256" key="14">
    <source>
        <dbReference type="SAM" id="Phobius"/>
    </source>
</evidence>
<feature type="domain" description="FAD/NAD(P)-binding" evidence="15">
    <location>
        <begin position="24"/>
        <end position="179"/>
    </location>
</feature>
<feature type="binding site" evidence="13">
    <location>
        <position position="223"/>
    </location>
    <ligand>
        <name>NADP(+)</name>
        <dbReference type="ChEBI" id="CHEBI:58349"/>
    </ligand>
</feature>
<evidence type="ECO:0000313" key="17">
    <source>
        <dbReference type="Proteomes" id="UP000014500"/>
    </source>
</evidence>